<evidence type="ECO:0000313" key="3">
    <source>
        <dbReference type="Proteomes" id="UP000295132"/>
    </source>
</evidence>
<evidence type="ECO:0000259" key="1">
    <source>
        <dbReference type="Pfam" id="PF13649"/>
    </source>
</evidence>
<dbReference type="InterPro" id="IPR041698">
    <property type="entry name" value="Methyltransf_25"/>
</dbReference>
<feature type="domain" description="Methyltransferase" evidence="1">
    <location>
        <begin position="58"/>
        <end position="130"/>
    </location>
</feature>
<keyword evidence="2" id="KW-0808">Transferase</keyword>
<gene>
    <name evidence="2" type="ORF">E2K98_13690</name>
</gene>
<dbReference type="SUPFAM" id="SSF53335">
    <property type="entry name" value="S-adenosyl-L-methionine-dependent methyltransferases"/>
    <property type="match status" value="1"/>
</dbReference>
<evidence type="ECO:0000313" key="2">
    <source>
        <dbReference type="EMBL" id="TDK60775.1"/>
    </source>
</evidence>
<dbReference type="AlphaFoldDB" id="A0A4R5VQH4"/>
<keyword evidence="2" id="KW-0489">Methyltransferase</keyword>
<reference evidence="2 3" key="1">
    <citation type="submission" date="2019-03" db="EMBL/GenBank/DDBJ databases">
        <title>Bacillus niacini sp. nov. a Nicotinate-Metabolizing Mesophile Isolated from Soil.</title>
        <authorList>
            <person name="Zhang G."/>
        </authorList>
    </citation>
    <scope>NUCLEOTIDE SEQUENCE [LARGE SCALE GENOMIC DNA]</scope>
    <source>
        <strain evidence="2 3">WN066</strain>
    </source>
</reference>
<dbReference type="InterPro" id="IPR029063">
    <property type="entry name" value="SAM-dependent_MTases_sf"/>
</dbReference>
<dbReference type="Gene3D" id="3.40.50.150">
    <property type="entry name" value="Vaccinia Virus protein VP39"/>
    <property type="match status" value="1"/>
</dbReference>
<comment type="caution">
    <text evidence="2">The sequence shown here is derived from an EMBL/GenBank/DDBJ whole genome shotgun (WGS) entry which is preliminary data.</text>
</comment>
<dbReference type="Proteomes" id="UP000295132">
    <property type="component" value="Unassembled WGS sequence"/>
</dbReference>
<dbReference type="GO" id="GO:0032259">
    <property type="term" value="P:methylation"/>
    <property type="evidence" value="ECO:0007669"/>
    <property type="project" value="UniProtKB-KW"/>
</dbReference>
<dbReference type="GO" id="GO:0008168">
    <property type="term" value="F:methyltransferase activity"/>
    <property type="evidence" value="ECO:0007669"/>
    <property type="project" value="UniProtKB-KW"/>
</dbReference>
<protein>
    <submittedName>
        <fullName evidence="2">Class I SAM-dependent methyltransferase</fullName>
    </submittedName>
</protein>
<accession>A0A4R5VQH4</accession>
<sequence length="216" mass="25484">MFIPISIIYSEFSYKELFFMDTRTKWNTKHKNRLKQIEFPVANPRLKNLSLYLHGGTVLDLACGLGGNSLLLARMNYQVQAVDISEVAINFLREQAVRTQLNIMPQECDLKDLNNLSWKENSFDLAVITYYLDRELFPFLKNIIKEDGYVFFETYYLNSQNENQGISKQYKLEPQELLKEFRDWNVLFFEENEQEGRQTIFARKVKGKANHDPISE</sequence>
<dbReference type="Pfam" id="PF13649">
    <property type="entry name" value="Methyltransf_25"/>
    <property type="match status" value="1"/>
</dbReference>
<organism evidence="2 3">
    <name type="scientific">Bacillus salipaludis</name>
    <dbReference type="NCBI Taxonomy" id="2547811"/>
    <lineage>
        <taxon>Bacteria</taxon>
        <taxon>Bacillati</taxon>
        <taxon>Bacillota</taxon>
        <taxon>Bacilli</taxon>
        <taxon>Bacillales</taxon>
        <taxon>Bacillaceae</taxon>
        <taxon>Bacillus</taxon>
    </lineage>
</organism>
<name>A0A4R5VQH4_9BACI</name>
<proteinExistence type="predicted"/>
<dbReference type="EMBL" id="SMYO01000006">
    <property type="protein sequence ID" value="TDK60775.1"/>
    <property type="molecule type" value="Genomic_DNA"/>
</dbReference>
<dbReference type="CDD" id="cd02440">
    <property type="entry name" value="AdoMet_MTases"/>
    <property type="match status" value="1"/>
</dbReference>